<gene>
    <name evidence="3" type="ORF">CLV38_10398</name>
</gene>
<protein>
    <submittedName>
        <fullName evidence="3">Acyl-CoA thioester hydrolase</fullName>
    </submittedName>
</protein>
<dbReference type="Gene3D" id="3.10.129.10">
    <property type="entry name" value="Hotdog Thioesterase"/>
    <property type="match status" value="1"/>
</dbReference>
<dbReference type="InterPro" id="IPR050563">
    <property type="entry name" value="4-hydroxybenzoyl-CoA_TE"/>
</dbReference>
<reference evidence="3 4" key="1">
    <citation type="submission" date="2018-03" db="EMBL/GenBank/DDBJ databases">
        <title>Genomic Encyclopedia of Archaeal and Bacterial Type Strains, Phase II (KMG-II): from individual species to whole genera.</title>
        <authorList>
            <person name="Goeker M."/>
        </authorList>
    </citation>
    <scope>NUCLEOTIDE SEQUENCE [LARGE SCALE GENOMIC DNA]</scope>
    <source>
        <strain evidence="3 4">DSM 13175</strain>
    </source>
</reference>
<evidence type="ECO:0000256" key="2">
    <source>
        <dbReference type="ARBA" id="ARBA00022801"/>
    </source>
</evidence>
<keyword evidence="2 3" id="KW-0378">Hydrolase</keyword>
<name>A0A2T0WAD4_9LACT</name>
<dbReference type="GO" id="GO:0047617">
    <property type="term" value="F:fatty acyl-CoA hydrolase activity"/>
    <property type="evidence" value="ECO:0007669"/>
    <property type="project" value="TreeGrafter"/>
</dbReference>
<dbReference type="PANTHER" id="PTHR31793:SF27">
    <property type="entry name" value="NOVEL THIOESTERASE SUPERFAMILY DOMAIN AND SAPOSIN A-TYPE DOMAIN CONTAINING PROTEIN (0610012H03RIK)"/>
    <property type="match status" value="1"/>
</dbReference>
<evidence type="ECO:0000256" key="1">
    <source>
        <dbReference type="ARBA" id="ARBA00005953"/>
    </source>
</evidence>
<dbReference type="PANTHER" id="PTHR31793">
    <property type="entry name" value="4-HYDROXYBENZOYL-COA THIOESTERASE FAMILY MEMBER"/>
    <property type="match status" value="1"/>
</dbReference>
<dbReference type="OrthoDB" id="9800856at2"/>
<dbReference type="InterPro" id="IPR029069">
    <property type="entry name" value="HotDog_dom_sf"/>
</dbReference>
<dbReference type="AlphaFoldDB" id="A0A2T0WAD4"/>
<dbReference type="InterPro" id="IPR006684">
    <property type="entry name" value="YbgC/YbaW"/>
</dbReference>
<dbReference type="CDD" id="cd00586">
    <property type="entry name" value="4HBT"/>
    <property type="match status" value="1"/>
</dbReference>
<organism evidence="3 4">
    <name type="scientific">Alkalibacterium olivapovliticus</name>
    <dbReference type="NCBI Taxonomy" id="99907"/>
    <lineage>
        <taxon>Bacteria</taxon>
        <taxon>Bacillati</taxon>
        <taxon>Bacillota</taxon>
        <taxon>Bacilli</taxon>
        <taxon>Lactobacillales</taxon>
        <taxon>Carnobacteriaceae</taxon>
        <taxon>Alkalibacterium</taxon>
    </lineage>
</organism>
<dbReference type="Pfam" id="PF13279">
    <property type="entry name" value="4HBT_2"/>
    <property type="match status" value="1"/>
</dbReference>
<dbReference type="EMBL" id="PVTO01000003">
    <property type="protein sequence ID" value="PRY83675.1"/>
    <property type="molecule type" value="Genomic_DNA"/>
</dbReference>
<dbReference type="SUPFAM" id="SSF54637">
    <property type="entry name" value="Thioesterase/thiol ester dehydrase-isomerase"/>
    <property type="match status" value="1"/>
</dbReference>
<comment type="similarity">
    <text evidence="1">Belongs to the 4-hydroxybenzoyl-CoA thioesterase family.</text>
</comment>
<keyword evidence="4" id="KW-1185">Reference proteome</keyword>
<accession>A0A2T0WAD4</accession>
<dbReference type="RefSeq" id="WP_106191064.1">
    <property type="nucleotide sequence ID" value="NZ_PVTO01000003.1"/>
</dbReference>
<proteinExistence type="inferred from homology"/>
<sequence>MTPCVHKVQYYETDQMKIVHHSNYIRWFEEARSHLMDEINYGYHRMEEEGIVIPVLSVRADYKGMVRYGETVEIEASIREFTGVKMVISYVVRDSLSKEVRTVGESKHAFLNKDTYRPLSLKRGHKNLFDLFNTLHDAYEKEAVK</sequence>
<dbReference type="PIRSF" id="PIRSF003230">
    <property type="entry name" value="YbgC"/>
    <property type="match status" value="1"/>
</dbReference>
<dbReference type="NCBIfam" id="TIGR00051">
    <property type="entry name" value="YbgC/FadM family acyl-CoA thioesterase"/>
    <property type="match status" value="1"/>
</dbReference>
<evidence type="ECO:0000313" key="4">
    <source>
        <dbReference type="Proteomes" id="UP000238205"/>
    </source>
</evidence>
<comment type="caution">
    <text evidence="3">The sequence shown here is derived from an EMBL/GenBank/DDBJ whole genome shotgun (WGS) entry which is preliminary data.</text>
</comment>
<evidence type="ECO:0000313" key="3">
    <source>
        <dbReference type="EMBL" id="PRY83675.1"/>
    </source>
</evidence>
<dbReference type="Proteomes" id="UP000238205">
    <property type="component" value="Unassembled WGS sequence"/>
</dbReference>